<keyword evidence="1" id="KW-0732">Signal</keyword>
<name>A0A6G0XE30_9STRA</name>
<dbReference type="Proteomes" id="UP000481153">
    <property type="component" value="Unassembled WGS sequence"/>
</dbReference>
<evidence type="ECO:0000313" key="2">
    <source>
        <dbReference type="EMBL" id="KAF0738379.1"/>
    </source>
</evidence>
<dbReference type="AlphaFoldDB" id="A0A6G0XE30"/>
<accession>A0A6G0XE30</accession>
<organism evidence="2 3">
    <name type="scientific">Aphanomyces euteiches</name>
    <dbReference type="NCBI Taxonomy" id="100861"/>
    <lineage>
        <taxon>Eukaryota</taxon>
        <taxon>Sar</taxon>
        <taxon>Stramenopiles</taxon>
        <taxon>Oomycota</taxon>
        <taxon>Saprolegniomycetes</taxon>
        <taxon>Saprolegniales</taxon>
        <taxon>Verrucalvaceae</taxon>
        <taxon>Aphanomyces</taxon>
    </lineage>
</organism>
<keyword evidence="3" id="KW-1185">Reference proteome</keyword>
<reference evidence="2 3" key="1">
    <citation type="submission" date="2019-07" db="EMBL/GenBank/DDBJ databases">
        <title>Genomics analysis of Aphanomyces spp. identifies a new class of oomycete effector associated with host adaptation.</title>
        <authorList>
            <person name="Gaulin E."/>
        </authorList>
    </citation>
    <scope>NUCLEOTIDE SEQUENCE [LARGE SCALE GENOMIC DNA]</scope>
    <source>
        <strain evidence="2 3">ATCC 201684</strain>
    </source>
</reference>
<feature type="signal peptide" evidence="1">
    <location>
        <begin position="1"/>
        <end position="27"/>
    </location>
</feature>
<dbReference type="VEuPathDB" id="FungiDB:AeMF1_009280"/>
<protein>
    <recommendedName>
        <fullName evidence="4">Secreted protein</fullName>
    </recommendedName>
</protein>
<gene>
    <name evidence="2" type="ORF">Ae201684_005815</name>
</gene>
<dbReference type="EMBL" id="VJMJ01000076">
    <property type="protein sequence ID" value="KAF0738379.1"/>
    <property type="molecule type" value="Genomic_DNA"/>
</dbReference>
<feature type="chain" id="PRO_5026221502" description="Secreted protein" evidence="1">
    <location>
        <begin position="28"/>
        <end position="117"/>
    </location>
</feature>
<evidence type="ECO:0000313" key="3">
    <source>
        <dbReference type="Proteomes" id="UP000481153"/>
    </source>
</evidence>
<comment type="caution">
    <text evidence="2">The sequence shown here is derived from an EMBL/GenBank/DDBJ whole genome shotgun (WGS) entry which is preliminary data.</text>
</comment>
<evidence type="ECO:0000256" key="1">
    <source>
        <dbReference type="SAM" id="SignalP"/>
    </source>
</evidence>
<sequence>MVGVICALSQLVPVLPSLAANAPGTEASSHVLSLDVREPLSREEDANHTAVAVDAKRMAVPKARFQTAAAVATEAACVARSLNALNGLRSTAAASAIFANARRPIVNCRSLAIRSTY</sequence>
<proteinExistence type="predicted"/>
<evidence type="ECO:0008006" key="4">
    <source>
        <dbReference type="Google" id="ProtNLM"/>
    </source>
</evidence>